<dbReference type="EMBL" id="JABWMJ010000004">
    <property type="protein sequence ID" value="NUZ06020.1"/>
    <property type="molecule type" value="Genomic_DNA"/>
</dbReference>
<dbReference type="RefSeq" id="WP_176068601.1">
    <property type="nucleotide sequence ID" value="NZ_JABWMJ010000004.1"/>
</dbReference>
<accession>A0A7Y6TWF0</accession>
<dbReference type="Gene3D" id="3.15.10.40">
    <property type="entry name" value="Uncharacterised protein PF07273, DUF1439"/>
    <property type="match status" value="1"/>
</dbReference>
<proteinExistence type="predicted"/>
<reference evidence="1 2" key="1">
    <citation type="submission" date="2020-06" db="EMBL/GenBank/DDBJ databases">
        <title>Schlegella sp. ID0723 isolated from air conditioner.</title>
        <authorList>
            <person name="Kim D.Y."/>
            <person name="Kim D.-U."/>
        </authorList>
    </citation>
    <scope>NUCLEOTIDE SEQUENCE [LARGE SCALE GENOMIC DNA]</scope>
    <source>
        <strain evidence="1 2">ID0723</strain>
    </source>
</reference>
<evidence type="ECO:0000313" key="2">
    <source>
        <dbReference type="Proteomes" id="UP000529637"/>
    </source>
</evidence>
<name>A0A7Y6TWF0_9BURK</name>
<comment type="caution">
    <text evidence="1">The sequence shown here is derived from an EMBL/GenBank/DDBJ whole genome shotgun (WGS) entry which is preliminary data.</text>
</comment>
<dbReference type="AlphaFoldDB" id="A0A7Y6TWF0"/>
<evidence type="ECO:0000313" key="1">
    <source>
        <dbReference type="EMBL" id="NUZ06020.1"/>
    </source>
</evidence>
<organism evidence="1 2">
    <name type="scientific">Piscinibacter koreensis</name>
    <dbReference type="NCBI Taxonomy" id="2742824"/>
    <lineage>
        <taxon>Bacteria</taxon>
        <taxon>Pseudomonadati</taxon>
        <taxon>Pseudomonadota</taxon>
        <taxon>Betaproteobacteria</taxon>
        <taxon>Burkholderiales</taxon>
        <taxon>Sphaerotilaceae</taxon>
        <taxon>Piscinibacter</taxon>
    </lineage>
</organism>
<sequence length="224" mass="23973">MAQRGPSAEAAGAWRAFDGRSPEADARAREERQAGLVGAVVAARRSLLGALLAIPFTGCAALAPPRSIEVPEARLREVVGERFPIERRLLDIVDLRVARPRLRLDAAADRVGIDLDVRIAERIAGATYDGVLASSAALRFDAGDATLRLADVRVERFDLERVPAAWQRRIDQIGRPAVAALLEGAVVYRLPESTAGRLADLGLTVAGVHVTPRGLRIDLATSPP</sequence>
<gene>
    <name evidence="1" type="ORF">HQN59_09615</name>
</gene>
<keyword evidence="2" id="KW-1185">Reference proteome</keyword>
<protein>
    <submittedName>
        <fullName evidence="1">DUF1439 domain-containing protein</fullName>
    </submittedName>
</protein>
<dbReference type="Proteomes" id="UP000529637">
    <property type="component" value="Unassembled WGS sequence"/>
</dbReference>